<protein>
    <submittedName>
        <fullName evidence="9">HlyD family secretion protein</fullName>
    </submittedName>
</protein>
<evidence type="ECO:0000259" key="6">
    <source>
        <dbReference type="Pfam" id="PF25967"/>
    </source>
</evidence>
<evidence type="ECO:0000259" key="8">
    <source>
        <dbReference type="Pfam" id="PF25990"/>
    </source>
</evidence>
<dbReference type="InterPro" id="IPR050465">
    <property type="entry name" value="UPF0194_transport"/>
</dbReference>
<evidence type="ECO:0000256" key="4">
    <source>
        <dbReference type="SAM" id="MobiDB-lite"/>
    </source>
</evidence>
<comment type="caution">
    <text evidence="9">The sequence shown here is derived from an EMBL/GenBank/DDBJ whole genome shotgun (WGS) entry which is preliminary data.</text>
</comment>
<dbReference type="EMBL" id="QQAY01000013">
    <property type="protein sequence ID" value="RDI40015.1"/>
    <property type="molecule type" value="Genomic_DNA"/>
</dbReference>
<keyword evidence="2 3" id="KW-0175">Coiled coil</keyword>
<dbReference type="AlphaFoldDB" id="A0A370G886"/>
<evidence type="ECO:0000256" key="3">
    <source>
        <dbReference type="SAM" id="Coils"/>
    </source>
</evidence>
<dbReference type="Pfam" id="PF25984">
    <property type="entry name" value="BSH_YknX"/>
    <property type="match status" value="1"/>
</dbReference>
<evidence type="ECO:0000256" key="5">
    <source>
        <dbReference type="SAM" id="Phobius"/>
    </source>
</evidence>
<dbReference type="PANTHER" id="PTHR32347:SF14">
    <property type="entry name" value="EFFLUX SYSTEM COMPONENT YKNX-RELATED"/>
    <property type="match status" value="1"/>
</dbReference>
<feature type="domain" description="YknX-like beta-barrel" evidence="8">
    <location>
        <begin position="231"/>
        <end position="308"/>
    </location>
</feature>
<dbReference type="Proteomes" id="UP000255326">
    <property type="component" value="Unassembled WGS sequence"/>
</dbReference>
<reference evidence="9 10" key="1">
    <citation type="submission" date="2018-07" db="EMBL/GenBank/DDBJ databases">
        <title>Genomic Encyclopedia of Type Strains, Phase IV (KMG-IV): sequencing the most valuable type-strain genomes for metagenomic binning, comparative biology and taxonomic classification.</title>
        <authorList>
            <person name="Goeker M."/>
        </authorList>
    </citation>
    <scope>NUCLEOTIDE SEQUENCE [LARGE SCALE GENOMIC DNA]</scope>
    <source>
        <strain evidence="9 10">DSM 25281</strain>
    </source>
</reference>
<accession>A0A370G886</accession>
<dbReference type="GO" id="GO:0030313">
    <property type="term" value="C:cell envelope"/>
    <property type="evidence" value="ECO:0007669"/>
    <property type="project" value="UniProtKB-SubCell"/>
</dbReference>
<sequence length="413" mass="46101">MSKKSGWLILAIVCFIGLNLFLIYKKNSLVDRTNFLTQWTEVKAKDLENSIATEGVLDATETNQVYIDKNKSFKQFLVKKGQPVETGTPLFEYDGLDLEERRSLITSEQDRLRSEAASMDQLITELESLKSRVPSDSSFESSSFGADSDSAQDSQGGAKLQAYYDLAKTISEKEQEREKVQQQLDMYDEQLRTLQNGEGSLTVVSPYSGIVSNVSHELDNPGVTIVSKNSVVKGKLTEEQRSDVKNGDKAHITSKHFTGKLNGTVADVAELPELTPSTDHDSRYPFVIAADDAAEKDLLQGYHVKAEIVTKEAENANAVPVKSVVHFDDVKYLWVLNNKGIVEKRKVKTGIKDDGYIEVKNGVKKGSHIAELPDQVHKEGLFVTLMKPGRIKWDDDAQFEGNWKYMIMGILEP</sequence>
<name>A0A370G886_9BACI</name>
<dbReference type="PANTHER" id="PTHR32347">
    <property type="entry name" value="EFFLUX SYSTEM COMPONENT YKNX-RELATED"/>
    <property type="match status" value="1"/>
</dbReference>
<keyword evidence="5" id="KW-1133">Transmembrane helix</keyword>
<evidence type="ECO:0000256" key="2">
    <source>
        <dbReference type="ARBA" id="ARBA00023054"/>
    </source>
</evidence>
<evidence type="ECO:0000313" key="10">
    <source>
        <dbReference type="Proteomes" id="UP000255326"/>
    </source>
</evidence>
<dbReference type="OrthoDB" id="2446145at2"/>
<feature type="region of interest" description="Disordered" evidence="4">
    <location>
        <begin position="134"/>
        <end position="156"/>
    </location>
</feature>
<proteinExistence type="predicted"/>
<evidence type="ECO:0000256" key="1">
    <source>
        <dbReference type="ARBA" id="ARBA00004196"/>
    </source>
</evidence>
<keyword evidence="10" id="KW-1185">Reference proteome</keyword>
<keyword evidence="5" id="KW-0812">Transmembrane</keyword>
<dbReference type="InterPro" id="IPR058639">
    <property type="entry name" value="BSH_YknX-like"/>
</dbReference>
<dbReference type="InterPro" id="IPR058627">
    <property type="entry name" value="MdtA-like_C"/>
</dbReference>
<feature type="domain" description="YknX-like barrel-sandwich hybrid" evidence="7">
    <location>
        <begin position="65"/>
        <end position="218"/>
    </location>
</feature>
<dbReference type="Gene3D" id="2.40.30.170">
    <property type="match status" value="1"/>
</dbReference>
<gene>
    <name evidence="9" type="ORF">DFR59_11338</name>
</gene>
<evidence type="ECO:0000313" key="9">
    <source>
        <dbReference type="EMBL" id="RDI40015.1"/>
    </source>
</evidence>
<feature type="coiled-coil region" evidence="3">
    <location>
        <begin position="163"/>
        <end position="197"/>
    </location>
</feature>
<evidence type="ECO:0000259" key="7">
    <source>
        <dbReference type="Pfam" id="PF25984"/>
    </source>
</evidence>
<dbReference type="RefSeq" id="WP_114746587.1">
    <property type="nucleotide sequence ID" value="NZ_QQAY01000013.1"/>
</dbReference>
<feature type="compositionally biased region" description="Low complexity" evidence="4">
    <location>
        <begin position="135"/>
        <end position="156"/>
    </location>
</feature>
<dbReference type="InterPro" id="IPR058636">
    <property type="entry name" value="Beta-barrel_YknX"/>
</dbReference>
<feature type="domain" description="Multidrug resistance protein MdtA-like C-terminal permuted SH3" evidence="6">
    <location>
        <begin position="319"/>
        <end position="367"/>
    </location>
</feature>
<dbReference type="Gene3D" id="2.40.420.20">
    <property type="match status" value="1"/>
</dbReference>
<keyword evidence="5" id="KW-0472">Membrane</keyword>
<organism evidence="9 10">
    <name type="scientific">Falsibacillus pallidus</name>
    <dbReference type="NCBI Taxonomy" id="493781"/>
    <lineage>
        <taxon>Bacteria</taxon>
        <taxon>Bacillati</taxon>
        <taxon>Bacillota</taxon>
        <taxon>Bacilli</taxon>
        <taxon>Bacillales</taxon>
        <taxon>Bacillaceae</taxon>
        <taxon>Falsibacillus</taxon>
    </lineage>
</organism>
<feature type="transmembrane region" description="Helical" evidence="5">
    <location>
        <begin position="6"/>
        <end position="24"/>
    </location>
</feature>
<dbReference type="Pfam" id="PF25967">
    <property type="entry name" value="RND-MFP_C"/>
    <property type="match status" value="1"/>
</dbReference>
<dbReference type="Pfam" id="PF25990">
    <property type="entry name" value="Beta-barrel_YknX"/>
    <property type="match status" value="1"/>
</dbReference>
<comment type="subcellular location">
    <subcellularLocation>
        <location evidence="1">Cell envelope</location>
    </subcellularLocation>
</comment>